<dbReference type="Pfam" id="PF01553">
    <property type="entry name" value="Acyltransferase"/>
    <property type="match status" value="1"/>
</dbReference>
<dbReference type="CDD" id="cd07987">
    <property type="entry name" value="LPLAT_MGAT-like"/>
    <property type="match status" value="1"/>
</dbReference>
<name>A0A8C8S604_9SAUR</name>
<feature type="transmembrane region" description="Helical" evidence="1">
    <location>
        <begin position="30"/>
        <end position="63"/>
    </location>
</feature>
<dbReference type="GO" id="GO:0016020">
    <property type="term" value="C:membrane"/>
    <property type="evidence" value="ECO:0007669"/>
    <property type="project" value="TreeGrafter"/>
</dbReference>
<keyword evidence="4" id="KW-1185">Reference proteome</keyword>
<evidence type="ECO:0000313" key="4">
    <source>
        <dbReference type="Proteomes" id="UP000694393"/>
    </source>
</evidence>
<dbReference type="Ensembl" id="ENSPCET00000016341.1">
    <property type="protein sequence ID" value="ENSPCEP00000015786.1"/>
    <property type="gene ID" value="ENSPCEG00000012421.1"/>
</dbReference>
<dbReference type="InterPro" id="IPR002123">
    <property type="entry name" value="Plipid/glycerol_acylTrfase"/>
</dbReference>
<protein>
    <recommendedName>
        <fullName evidence="2">Phospholipid/glycerol acyltransferase domain-containing protein</fullName>
    </recommendedName>
</protein>
<keyword evidence="1" id="KW-1133">Transmembrane helix</keyword>
<reference evidence="3" key="1">
    <citation type="submission" date="2025-08" db="UniProtKB">
        <authorList>
            <consortium name="Ensembl"/>
        </authorList>
    </citation>
    <scope>IDENTIFICATION</scope>
</reference>
<feature type="domain" description="Phospholipid/glycerol acyltransferase" evidence="2">
    <location>
        <begin position="103"/>
        <end position="225"/>
    </location>
</feature>
<sequence>MTYWHQTESVINLTWLTYILEKWTSLEYHYLYYIAFSLWMLSTVFFVPHLIFISYFLLLNLLLYIYKRKNGLDEDLSSKSWDKGRFMLASIISKLGKLWHGYEVHGMEKIPEGPGLLVYYHGPLPVDYGFFICNLYLQTGRFSYSTIDHFLFKYPGIQLFLKLFNAVHCGRDETIEILKNGNLLGVAPGGAREAFCGDENYNLMWYNRKGFAQVAIDAKVPIIPLFTQNIREGYRALGRIRLFRWFYERTRMLLIPEYGGFPVKLRTYVGDPIPYDPNITATELVEKTKNAIEMLRDRHQKLPGSIPRALLERFHKHQKED</sequence>
<evidence type="ECO:0000313" key="3">
    <source>
        <dbReference type="Ensembl" id="ENSPCEP00000015786.1"/>
    </source>
</evidence>
<accession>A0A8C8S604</accession>
<dbReference type="AlphaFoldDB" id="A0A8C8S604"/>
<dbReference type="GO" id="GO:0016746">
    <property type="term" value="F:acyltransferase activity"/>
    <property type="evidence" value="ECO:0007669"/>
    <property type="project" value="InterPro"/>
</dbReference>
<evidence type="ECO:0000259" key="2">
    <source>
        <dbReference type="Pfam" id="PF01553"/>
    </source>
</evidence>
<keyword evidence="1" id="KW-0812">Transmembrane</keyword>
<proteinExistence type="predicted"/>
<dbReference type="PANTHER" id="PTHR22753">
    <property type="entry name" value="TRANSMEMBRANE PROTEIN 68"/>
    <property type="match status" value="1"/>
</dbReference>
<dbReference type="PANTHER" id="PTHR22753:SF23">
    <property type="entry name" value="TRANSMEMBRANE PROTEIN 68"/>
    <property type="match status" value="1"/>
</dbReference>
<reference evidence="3" key="2">
    <citation type="submission" date="2025-09" db="UniProtKB">
        <authorList>
            <consortium name="Ensembl"/>
        </authorList>
    </citation>
    <scope>IDENTIFICATION</scope>
</reference>
<keyword evidence="1" id="KW-0472">Membrane</keyword>
<evidence type="ECO:0000256" key="1">
    <source>
        <dbReference type="SAM" id="Phobius"/>
    </source>
</evidence>
<organism evidence="3 4">
    <name type="scientific">Pelusios castaneus</name>
    <name type="common">West African mud turtle</name>
    <dbReference type="NCBI Taxonomy" id="367368"/>
    <lineage>
        <taxon>Eukaryota</taxon>
        <taxon>Metazoa</taxon>
        <taxon>Chordata</taxon>
        <taxon>Craniata</taxon>
        <taxon>Vertebrata</taxon>
        <taxon>Euteleostomi</taxon>
        <taxon>Archelosauria</taxon>
        <taxon>Testudinata</taxon>
        <taxon>Testudines</taxon>
        <taxon>Pleurodira</taxon>
        <taxon>Pelomedusidae</taxon>
        <taxon>Pelusios</taxon>
    </lineage>
</organism>
<dbReference type="Proteomes" id="UP000694393">
    <property type="component" value="Unplaced"/>
</dbReference>